<dbReference type="EMBL" id="JBHULR010000015">
    <property type="protein sequence ID" value="MFD2549501.1"/>
    <property type="molecule type" value="Genomic_DNA"/>
</dbReference>
<evidence type="ECO:0000256" key="1">
    <source>
        <dbReference type="ARBA" id="ARBA00004442"/>
    </source>
</evidence>
<proteinExistence type="inferred from homology"/>
<evidence type="ECO:0000256" key="5">
    <source>
        <dbReference type="ARBA" id="ARBA00023237"/>
    </source>
</evidence>
<gene>
    <name evidence="7" type="ORF">ACFSR5_17765</name>
</gene>
<organism evidence="7 8">
    <name type="scientific">Sphingobacterium suaedae</name>
    <dbReference type="NCBI Taxonomy" id="1686402"/>
    <lineage>
        <taxon>Bacteria</taxon>
        <taxon>Pseudomonadati</taxon>
        <taxon>Bacteroidota</taxon>
        <taxon>Sphingobacteriia</taxon>
        <taxon>Sphingobacteriales</taxon>
        <taxon>Sphingobacteriaceae</taxon>
        <taxon>Sphingobacterium</taxon>
    </lineage>
</organism>
<comment type="similarity">
    <text evidence="2">Belongs to the SusD family.</text>
</comment>
<sequence length="578" mass="65102">MNTAIKQYIIGAMFILALLTGCDLDKTPLAALSPETFFSNEQELRLYSNKFYSDVLPSAASLYGENADDLVITPLSAAISGQRTVPATGGGWDWEALRRINYLLANSHQTADLAVRNQYNALARFFRAYFYFEKLKRFGEVPWFNTVLGSQDPNLFKPRDSRTLIADSILRDLDFAIDNLSEVKDVYRVNRWTALALKSRMALFEGTFRTYHGMPDAERYLNSCVEASKILIDNGGYTLYKTGAQPYRDLFANTKAIAQEVILARDYDEGLGLLHDAQNFENSSTRGRPGLAKSVVNYYLTTSGGRFTDIPNYDKLEFVEETRNRDPRLAQTIRTPGYSRLGSSILVAPNLTFSVTGYHLTKYSMEQVYDASGKSFADIPLFRIAEIYLNIAEAKAVLGELSQDDLNKTVNLLRARVGMPALNLTQANANPDPYLTQGTYGFPNVEGTDKGVILEIRRERTVELMMEGFRYDDMMRWKAGKLFEKPFLGMYFGRLGNFDLDNNGTADLCLYQGAKPSSPASIFLEVGKDIVLSEGNKGYIVVHGNIDRVFREDRDYLFPIPSEEINLSNKTLTQNPNW</sequence>
<evidence type="ECO:0000256" key="4">
    <source>
        <dbReference type="ARBA" id="ARBA00023136"/>
    </source>
</evidence>
<keyword evidence="5" id="KW-0998">Cell outer membrane</keyword>
<dbReference type="InterPro" id="IPR012944">
    <property type="entry name" value="SusD_RagB_dom"/>
</dbReference>
<evidence type="ECO:0000313" key="7">
    <source>
        <dbReference type="EMBL" id="MFD2549501.1"/>
    </source>
</evidence>
<dbReference type="RefSeq" id="WP_380905818.1">
    <property type="nucleotide sequence ID" value="NZ_JBHUEG010000012.1"/>
</dbReference>
<comment type="caution">
    <text evidence="7">The sequence shown here is derived from an EMBL/GenBank/DDBJ whole genome shotgun (WGS) entry which is preliminary data.</text>
</comment>
<feature type="domain" description="RagB/SusD" evidence="6">
    <location>
        <begin position="282"/>
        <end position="578"/>
    </location>
</feature>
<evidence type="ECO:0000313" key="8">
    <source>
        <dbReference type="Proteomes" id="UP001597545"/>
    </source>
</evidence>
<dbReference type="Pfam" id="PF07980">
    <property type="entry name" value="SusD_RagB"/>
    <property type="match status" value="1"/>
</dbReference>
<evidence type="ECO:0000259" key="6">
    <source>
        <dbReference type="Pfam" id="PF07980"/>
    </source>
</evidence>
<protein>
    <submittedName>
        <fullName evidence="7">RagB/SusD family nutrient uptake outer membrane protein</fullName>
    </submittedName>
</protein>
<keyword evidence="3" id="KW-0732">Signal</keyword>
<dbReference type="Proteomes" id="UP001597545">
    <property type="component" value="Unassembled WGS sequence"/>
</dbReference>
<evidence type="ECO:0000256" key="2">
    <source>
        <dbReference type="ARBA" id="ARBA00006275"/>
    </source>
</evidence>
<dbReference type="InterPro" id="IPR011990">
    <property type="entry name" value="TPR-like_helical_dom_sf"/>
</dbReference>
<dbReference type="SUPFAM" id="SSF48452">
    <property type="entry name" value="TPR-like"/>
    <property type="match status" value="1"/>
</dbReference>
<comment type="subcellular location">
    <subcellularLocation>
        <location evidence="1">Cell outer membrane</location>
    </subcellularLocation>
</comment>
<reference evidence="8" key="1">
    <citation type="journal article" date="2019" name="Int. J. Syst. Evol. Microbiol.">
        <title>The Global Catalogue of Microorganisms (GCM) 10K type strain sequencing project: providing services to taxonomists for standard genome sequencing and annotation.</title>
        <authorList>
            <consortium name="The Broad Institute Genomics Platform"/>
            <consortium name="The Broad Institute Genome Sequencing Center for Infectious Disease"/>
            <person name="Wu L."/>
            <person name="Ma J."/>
        </authorList>
    </citation>
    <scope>NUCLEOTIDE SEQUENCE [LARGE SCALE GENOMIC DNA]</scope>
    <source>
        <strain evidence="8">KCTC 42662</strain>
    </source>
</reference>
<dbReference type="Gene3D" id="1.25.40.390">
    <property type="match status" value="1"/>
</dbReference>
<keyword evidence="4" id="KW-0472">Membrane</keyword>
<keyword evidence="8" id="KW-1185">Reference proteome</keyword>
<dbReference type="PROSITE" id="PS51257">
    <property type="entry name" value="PROKAR_LIPOPROTEIN"/>
    <property type="match status" value="1"/>
</dbReference>
<accession>A0ABW5KP58</accession>
<name>A0ABW5KP58_9SPHI</name>
<evidence type="ECO:0000256" key="3">
    <source>
        <dbReference type="ARBA" id="ARBA00022729"/>
    </source>
</evidence>